<proteinExistence type="predicted"/>
<dbReference type="InterPro" id="IPR009683">
    <property type="entry name" value="Extensin-like_C"/>
</dbReference>
<organism evidence="4 5">
    <name type="scientific">Neorhizobium alkalisoli</name>
    <dbReference type="NCBI Taxonomy" id="528178"/>
    <lineage>
        <taxon>Bacteria</taxon>
        <taxon>Pseudomonadati</taxon>
        <taxon>Pseudomonadota</taxon>
        <taxon>Alphaproteobacteria</taxon>
        <taxon>Hyphomicrobiales</taxon>
        <taxon>Rhizobiaceae</taxon>
        <taxon>Rhizobium/Agrobacterium group</taxon>
        <taxon>Neorhizobium</taxon>
    </lineage>
</organism>
<dbReference type="Proteomes" id="UP000320653">
    <property type="component" value="Unassembled WGS sequence"/>
</dbReference>
<reference evidence="4 5" key="1">
    <citation type="submission" date="2019-06" db="EMBL/GenBank/DDBJ databases">
        <title>Sorghum-associated microbial communities from plants grown in Nebraska, USA.</title>
        <authorList>
            <person name="Schachtman D."/>
        </authorList>
    </citation>
    <scope>NUCLEOTIDE SEQUENCE [LARGE SCALE GENOMIC DNA]</scope>
    <source>
        <strain evidence="4 5">1225</strain>
    </source>
</reference>
<gene>
    <name evidence="4" type="ORF">FHW37_107147</name>
</gene>
<feature type="domain" description="Extensin-like C-terminal" evidence="3">
    <location>
        <begin position="295"/>
        <end position="473"/>
    </location>
</feature>
<feature type="region of interest" description="Disordered" evidence="1">
    <location>
        <begin position="130"/>
        <end position="164"/>
    </location>
</feature>
<dbReference type="OrthoDB" id="9809788at2"/>
<sequence length="474" mass="50609">MAYAFSFRRAVALLMISATMAGCSSSDLVPPAAIDSGRVGAIQPTRSIPPEPVSQPAYQMSPAPVSQTSAMDYMGSPSQPRAPMAASAPMANDGGHYLRAPDQVQSASLGAPAPAATRAGRLPMIDSDEAMRQQSQPSSRNFPRGAANSIPQNGVNIDAELGVGPDESDVTGLAEEEESNIAEGVGDQPVVDGIGTDNPRALRARRQPISDDRVVVPPKRQGSGIRGDMANGSAVWGDNSPVVEPRRVPSANSQQVAMLRPNNPATLGGSMTDQGPMSQPDQPWLRNVMPQSEVSCRAELRSLGVEFKDLQRISNGPSCGIDYPVKLSGLGGGIAVSPAVTLNCQTTLAFAKWVKNELNPSARLRYFSGIGRIQPLGGYSCRRMNNSSQRYNPMSEHAKGNAIDVGAIVLKNGHDIDVRKKGLFSFREGALLKSVRSDSCKYFSTVLGPGSNAEHWNHFHFDLRDRKGGRRYCD</sequence>
<evidence type="ECO:0000313" key="5">
    <source>
        <dbReference type="Proteomes" id="UP000320653"/>
    </source>
</evidence>
<evidence type="ECO:0000259" key="3">
    <source>
        <dbReference type="Pfam" id="PF06904"/>
    </source>
</evidence>
<evidence type="ECO:0000256" key="2">
    <source>
        <dbReference type="SAM" id="SignalP"/>
    </source>
</evidence>
<protein>
    <recommendedName>
        <fullName evidence="3">Extensin-like C-terminal domain-containing protein</fullName>
    </recommendedName>
</protein>
<dbReference type="AlphaFoldDB" id="A0A561QHC3"/>
<dbReference type="Pfam" id="PF06904">
    <property type="entry name" value="Extensin-like_C"/>
    <property type="match status" value="1"/>
</dbReference>
<evidence type="ECO:0000256" key="1">
    <source>
        <dbReference type="SAM" id="MobiDB-lite"/>
    </source>
</evidence>
<feature type="region of interest" description="Disordered" evidence="1">
    <location>
        <begin position="214"/>
        <end position="242"/>
    </location>
</feature>
<feature type="region of interest" description="Disordered" evidence="1">
    <location>
        <begin position="42"/>
        <end position="88"/>
    </location>
</feature>
<dbReference type="RefSeq" id="WP_145641042.1">
    <property type="nucleotide sequence ID" value="NZ_VIWP01000007.1"/>
</dbReference>
<dbReference type="EMBL" id="VIWP01000007">
    <property type="protein sequence ID" value="TWF49780.1"/>
    <property type="molecule type" value="Genomic_DNA"/>
</dbReference>
<keyword evidence="2" id="KW-0732">Signal</keyword>
<feature type="chain" id="PRO_5022151397" description="Extensin-like C-terminal domain-containing protein" evidence="2">
    <location>
        <begin position="22"/>
        <end position="474"/>
    </location>
</feature>
<accession>A0A561QHC3</accession>
<evidence type="ECO:0000313" key="4">
    <source>
        <dbReference type="EMBL" id="TWF49780.1"/>
    </source>
</evidence>
<name>A0A561QHC3_9HYPH</name>
<feature type="compositionally biased region" description="Polar residues" evidence="1">
    <location>
        <begin position="132"/>
        <end position="141"/>
    </location>
</feature>
<feature type="signal peptide" evidence="2">
    <location>
        <begin position="1"/>
        <end position="21"/>
    </location>
</feature>
<feature type="compositionally biased region" description="Low complexity" evidence="1">
    <location>
        <begin position="76"/>
        <end position="88"/>
    </location>
</feature>
<keyword evidence="5" id="KW-1185">Reference proteome</keyword>
<comment type="caution">
    <text evidence="4">The sequence shown here is derived from an EMBL/GenBank/DDBJ whole genome shotgun (WGS) entry which is preliminary data.</text>
</comment>